<evidence type="ECO:0000313" key="4">
    <source>
        <dbReference type="Proteomes" id="UP001139353"/>
    </source>
</evidence>
<dbReference type="InterPro" id="IPR036761">
    <property type="entry name" value="TTHA0802/YceI-like_sf"/>
</dbReference>
<feature type="chain" id="PRO_5040788785" evidence="1">
    <location>
        <begin position="22"/>
        <end position="192"/>
    </location>
</feature>
<feature type="signal peptide" evidence="1">
    <location>
        <begin position="1"/>
        <end position="21"/>
    </location>
</feature>
<sequence length="192" mass="20819">MNASSRLATAALFAATFAAQAAPVAYNIDPMHTYPSFEADHMGISTWRGKFDHTSGTVTMDREAGTGTVDIVIDMNSGDFGLDALNKVAKGKELFESAKYPKAHFKGTLEGFTDGAPTRAVGTLELHGKTNPVTLDIRKFKCIQHPMFKREDCGADVYATIDREQFGMAAGKEYGFSMAVDLRIQVEAIAVK</sequence>
<keyword evidence="1" id="KW-0732">Signal</keyword>
<dbReference type="SMART" id="SM00867">
    <property type="entry name" value="YceI"/>
    <property type="match status" value="1"/>
</dbReference>
<accession>A0A9X1YP54</accession>
<dbReference type="Proteomes" id="UP001139353">
    <property type="component" value="Unassembled WGS sequence"/>
</dbReference>
<proteinExistence type="predicted"/>
<dbReference type="PANTHER" id="PTHR34406">
    <property type="entry name" value="PROTEIN YCEI"/>
    <property type="match status" value="1"/>
</dbReference>
<dbReference type="RefSeq" id="WP_275681199.1">
    <property type="nucleotide sequence ID" value="NZ_JAJLJH010000001.1"/>
</dbReference>
<comment type="caution">
    <text evidence="3">The sequence shown here is derived from an EMBL/GenBank/DDBJ whole genome shotgun (WGS) entry which is preliminary data.</text>
</comment>
<dbReference type="Pfam" id="PF04264">
    <property type="entry name" value="YceI"/>
    <property type="match status" value="1"/>
</dbReference>
<name>A0A9X1YP54_9BURK</name>
<dbReference type="AlphaFoldDB" id="A0A9X1YP54"/>
<dbReference type="PANTHER" id="PTHR34406:SF2">
    <property type="entry name" value="PERIPLASMIC PROTEIN"/>
    <property type="match status" value="1"/>
</dbReference>
<dbReference type="InterPro" id="IPR007372">
    <property type="entry name" value="Lipid/polyisoprenoid-bd_YceI"/>
</dbReference>
<feature type="domain" description="Lipid/polyisoprenoid-binding YceI-like" evidence="2">
    <location>
        <begin position="25"/>
        <end position="189"/>
    </location>
</feature>
<dbReference type="Gene3D" id="2.40.128.110">
    <property type="entry name" value="Lipid/polyisoprenoid-binding, YceI-like"/>
    <property type="match status" value="1"/>
</dbReference>
<dbReference type="SUPFAM" id="SSF101874">
    <property type="entry name" value="YceI-like"/>
    <property type="match status" value="1"/>
</dbReference>
<evidence type="ECO:0000256" key="1">
    <source>
        <dbReference type="SAM" id="SignalP"/>
    </source>
</evidence>
<dbReference type="EMBL" id="JAJLJH010000001">
    <property type="protein sequence ID" value="MCK9685191.1"/>
    <property type="molecule type" value="Genomic_DNA"/>
</dbReference>
<keyword evidence="4" id="KW-1185">Reference proteome</keyword>
<reference evidence="3" key="1">
    <citation type="submission" date="2021-11" db="EMBL/GenBank/DDBJ databases">
        <title>BS-T2-15 a new species belonging to the Comamonadaceae family isolated from the soil of a French oak forest.</title>
        <authorList>
            <person name="Mieszkin S."/>
            <person name="Alain K."/>
        </authorList>
    </citation>
    <scope>NUCLEOTIDE SEQUENCE</scope>
    <source>
        <strain evidence="3">BS-T2-15</strain>
    </source>
</reference>
<protein>
    <submittedName>
        <fullName evidence="3">YceI family protein</fullName>
    </submittedName>
</protein>
<evidence type="ECO:0000259" key="2">
    <source>
        <dbReference type="SMART" id="SM00867"/>
    </source>
</evidence>
<gene>
    <name evidence="3" type="ORF">LPC04_05635</name>
</gene>
<organism evidence="3 4">
    <name type="scientific">Scleromatobacter humisilvae</name>
    <dbReference type="NCBI Taxonomy" id="2897159"/>
    <lineage>
        <taxon>Bacteria</taxon>
        <taxon>Pseudomonadati</taxon>
        <taxon>Pseudomonadota</taxon>
        <taxon>Betaproteobacteria</taxon>
        <taxon>Burkholderiales</taxon>
        <taxon>Sphaerotilaceae</taxon>
        <taxon>Scleromatobacter</taxon>
    </lineage>
</organism>
<evidence type="ECO:0000313" key="3">
    <source>
        <dbReference type="EMBL" id="MCK9685191.1"/>
    </source>
</evidence>